<comment type="function">
    <text evidence="14">Plant lipoxygenase may be involved in a number of diverse aspects of plant physiology including growth and development, pest resistance, and senescence or responses to wounding.</text>
</comment>
<feature type="compositionally biased region" description="Basic and acidic residues" evidence="15">
    <location>
        <begin position="625"/>
        <end position="636"/>
    </location>
</feature>
<keyword evidence="7 13" id="KW-0223">Dioxygenase</keyword>
<keyword evidence="6" id="KW-0276">Fatty acid metabolism</keyword>
<dbReference type="Gene3D" id="3.10.450.60">
    <property type="match status" value="1"/>
</dbReference>
<evidence type="ECO:0000256" key="11">
    <source>
        <dbReference type="ARBA" id="ARBA00023160"/>
    </source>
</evidence>
<evidence type="ECO:0000256" key="4">
    <source>
        <dbReference type="ARBA" id="ARBA00022723"/>
    </source>
</evidence>
<feature type="region of interest" description="Disordered" evidence="15">
    <location>
        <begin position="712"/>
        <end position="767"/>
    </location>
</feature>
<accession>A0A9R0TXL2</accession>
<feature type="region of interest" description="Disordered" evidence="15">
    <location>
        <begin position="596"/>
        <end position="669"/>
    </location>
</feature>
<evidence type="ECO:0000256" key="12">
    <source>
        <dbReference type="PROSITE-ProRule" id="PRU00152"/>
    </source>
</evidence>
<sequence>MFGVGGIVSDLTGGLRGPHLKGSVVLMRKNALDFNDFGATVMDGVTELLGRGVTCQLISSTHVDHNNGGRGKVGAEANLEQWLLPTNLPFITTGENKFAVTFDWSVDKLGVPGAIIVKNNHAAEFFLKTITLDNVPGRGTIVFVANSWVYPQAKYRYNRVFFANDTYLPHQMPAALKPYRDDELRNLRGDDQQGPYEDHDRVYRYDVYNDLGDTRDVLGGSKDLPYPRRCRTGRKPCWRRARPREPAAAAGGQRLRAARRALRPPQAVRLPGLHAQGAGGRHHTGHTHLRRPLPRRVRLLRRHPQALRGRHQAAQHPRPGGGAQALPAPARQGPHPHGRRLPPQAPQAADHQSRREGMDDRRGVRQGDARRRQPHDDQTYGDHTSTITEAHIGKSLEGLTVEQALADNRLYIVDQHDNLMPFLVDINNLDGSFVYATRTLLFRRGDGTLAPVAIELSSPLIQGDLTTAKSTVYTPHHAGVEGWIWQLAKAYASVNDYGWHQLISHWLNTHAVMEPFVIATNRQLSVTHPVYKLLHPHYRDTMNINARARGLLINAGGVIEMTVFPRKHAMPMSSMVYKNWNFTEQALPDDLIKRGHGGGGPIEPAQGAAADRGLPVRGGRAGGLARDRAVGDRVPDHLLPGRRRAAGRRGAAGVVEGGAGGRARRPQGRGVVAQDAHRGGADQGLRHHHLDRVGAARGRQLRAVPVLRLPPQQAVGEPEADAGAGQRGVRPAGARPGEGLHPHHHQPVPGAGGHLADGDPVQALLGRGVPGAARDAGVDVGRQGAGGVQAVRGEAGGHREAGGGHERRPAAQEPHRAGQVPLHAALPQHLRPHRPGRGAHGQGHPQQHLHLRTSISACLLAPDTSY</sequence>
<dbReference type="InterPro" id="IPR020833">
    <property type="entry name" value="LipOase_Fe_BS"/>
</dbReference>
<dbReference type="SMART" id="SM00308">
    <property type="entry name" value="LH2"/>
    <property type="match status" value="1"/>
</dbReference>
<keyword evidence="19" id="KW-1185">Reference proteome</keyword>
<dbReference type="PRINTS" id="PR00468">
    <property type="entry name" value="PLTLPOXGNASE"/>
</dbReference>
<protein>
    <recommendedName>
        <fullName evidence="14">Lipoxygenase</fullName>
        <ecNumber evidence="14">1.13.11.-</ecNumber>
    </recommendedName>
</protein>
<evidence type="ECO:0000256" key="3">
    <source>
        <dbReference type="ARBA" id="ARBA00022516"/>
    </source>
</evidence>
<dbReference type="PROSITE" id="PS00081">
    <property type="entry name" value="LIPOXYGENASE_2"/>
    <property type="match status" value="1"/>
</dbReference>
<evidence type="ECO:0000256" key="9">
    <source>
        <dbReference type="ARBA" id="ARBA00023004"/>
    </source>
</evidence>
<dbReference type="PROSITE" id="PS00711">
    <property type="entry name" value="LIPOXYGENASE_1"/>
    <property type="match status" value="1"/>
</dbReference>
<organism evidence="18 19">
    <name type="scientific">Triticum turgidum subsp. durum</name>
    <name type="common">Durum wheat</name>
    <name type="synonym">Triticum durum</name>
    <dbReference type="NCBI Taxonomy" id="4567"/>
    <lineage>
        <taxon>Eukaryota</taxon>
        <taxon>Viridiplantae</taxon>
        <taxon>Streptophyta</taxon>
        <taxon>Embryophyta</taxon>
        <taxon>Tracheophyta</taxon>
        <taxon>Spermatophyta</taxon>
        <taxon>Magnoliopsida</taxon>
        <taxon>Liliopsida</taxon>
        <taxon>Poales</taxon>
        <taxon>Poaceae</taxon>
        <taxon>BOP clade</taxon>
        <taxon>Pooideae</taxon>
        <taxon>Triticodae</taxon>
        <taxon>Triticeae</taxon>
        <taxon>Triticinae</taxon>
        <taxon>Triticum</taxon>
    </lineage>
</organism>
<evidence type="ECO:0000256" key="10">
    <source>
        <dbReference type="ARBA" id="ARBA00023098"/>
    </source>
</evidence>
<dbReference type="InterPro" id="IPR001246">
    <property type="entry name" value="LipOase_plant"/>
</dbReference>
<dbReference type="SUPFAM" id="SSF49723">
    <property type="entry name" value="Lipase/lipooxygenase domain (PLAT/LH2 domain)"/>
    <property type="match status" value="1"/>
</dbReference>
<keyword evidence="8 13" id="KW-0560">Oxidoreductase</keyword>
<reference evidence="18 19" key="1">
    <citation type="submission" date="2017-09" db="EMBL/GenBank/DDBJ databases">
        <authorList>
            <consortium name="International Durum Wheat Genome Sequencing Consortium (IDWGSC)"/>
            <person name="Milanesi L."/>
        </authorList>
    </citation>
    <scope>NUCLEOTIDE SEQUENCE [LARGE SCALE GENOMIC DNA]</scope>
    <source>
        <strain evidence="19">cv. Svevo</strain>
    </source>
</reference>
<evidence type="ECO:0000256" key="14">
    <source>
        <dbReference type="RuleBase" id="RU003975"/>
    </source>
</evidence>
<feature type="compositionally biased region" description="Low complexity" evidence="15">
    <location>
        <begin position="324"/>
        <end position="333"/>
    </location>
</feature>
<evidence type="ECO:0000256" key="1">
    <source>
        <dbReference type="ARBA" id="ARBA00001962"/>
    </source>
</evidence>
<feature type="compositionally biased region" description="Basic and acidic residues" evidence="15">
    <location>
        <begin position="351"/>
        <end position="380"/>
    </location>
</feature>
<dbReference type="Proteomes" id="UP000324705">
    <property type="component" value="Chromosome 5A"/>
</dbReference>
<evidence type="ECO:0000256" key="8">
    <source>
        <dbReference type="ARBA" id="ARBA00023002"/>
    </source>
</evidence>
<dbReference type="InterPro" id="IPR036392">
    <property type="entry name" value="PLAT/LH2_dom_sf"/>
</dbReference>
<evidence type="ECO:0000256" key="2">
    <source>
        <dbReference type="ARBA" id="ARBA00009419"/>
    </source>
</evidence>
<dbReference type="Gene3D" id="2.60.60.20">
    <property type="entry name" value="PLAT/LH2 domain"/>
    <property type="match status" value="1"/>
</dbReference>
<feature type="compositionally biased region" description="Basic and acidic residues" evidence="15">
    <location>
        <begin position="795"/>
        <end position="816"/>
    </location>
</feature>
<dbReference type="GO" id="GO:0031408">
    <property type="term" value="P:oxylipin biosynthetic process"/>
    <property type="evidence" value="ECO:0007669"/>
    <property type="project" value="UniProtKB-UniRule"/>
</dbReference>
<dbReference type="GO" id="GO:0006633">
    <property type="term" value="P:fatty acid biosynthetic process"/>
    <property type="evidence" value="ECO:0007669"/>
    <property type="project" value="UniProtKB-KW"/>
</dbReference>
<dbReference type="Pfam" id="PF01477">
    <property type="entry name" value="PLAT"/>
    <property type="match status" value="1"/>
</dbReference>
<comment type="similarity">
    <text evidence="2 13">Belongs to the lipoxygenase family.</text>
</comment>
<dbReference type="PROSITE" id="PS51393">
    <property type="entry name" value="LIPOXYGENASE_3"/>
    <property type="match status" value="1"/>
</dbReference>
<dbReference type="GO" id="GO:0046872">
    <property type="term" value="F:metal ion binding"/>
    <property type="evidence" value="ECO:0007669"/>
    <property type="project" value="UniProtKB-UniRule"/>
</dbReference>
<feature type="domain" description="PLAT" evidence="16">
    <location>
        <begin position="35"/>
        <end position="163"/>
    </location>
</feature>
<keyword evidence="11 14" id="KW-0275">Fatty acid biosynthesis</keyword>
<dbReference type="AlphaFoldDB" id="A0A9R0TXL2"/>
<dbReference type="PANTHER" id="PTHR11771">
    <property type="entry name" value="LIPOXYGENASE"/>
    <property type="match status" value="1"/>
</dbReference>
<evidence type="ECO:0000259" key="17">
    <source>
        <dbReference type="PROSITE" id="PS51393"/>
    </source>
</evidence>
<dbReference type="InterPro" id="IPR020834">
    <property type="entry name" value="LipOase_CS"/>
</dbReference>
<evidence type="ECO:0000313" key="18">
    <source>
        <dbReference type="EMBL" id="VAI21659.1"/>
    </source>
</evidence>
<feature type="compositionally biased region" description="Basic residues" evidence="15">
    <location>
        <begin position="280"/>
        <end position="313"/>
    </location>
</feature>
<feature type="region of interest" description="Disordered" evidence="15">
    <location>
        <begin position="787"/>
        <end position="851"/>
    </location>
</feature>
<dbReference type="Gene3D" id="4.10.375.10">
    <property type="entry name" value="Lipoxygenase-1, Domain 2"/>
    <property type="match status" value="1"/>
</dbReference>
<dbReference type="EMBL" id="LT934119">
    <property type="protein sequence ID" value="VAI21659.1"/>
    <property type="molecule type" value="Genomic_DNA"/>
</dbReference>
<gene>
    <name evidence="18" type="ORF">TRITD_5Av1G200190</name>
</gene>
<evidence type="ECO:0000313" key="19">
    <source>
        <dbReference type="Proteomes" id="UP000324705"/>
    </source>
</evidence>
<keyword evidence="3 14" id="KW-0444">Lipid biosynthesis</keyword>
<comment type="caution">
    <text evidence="12">Lacks conserved residue(s) required for the propagation of feature annotation.</text>
</comment>
<name>A0A9R0TXL2_TRITD</name>
<dbReference type="PROSITE" id="PS50095">
    <property type="entry name" value="PLAT"/>
    <property type="match status" value="1"/>
</dbReference>
<keyword evidence="5 14" id="KW-0925">Oxylipin biosynthesis</keyword>
<evidence type="ECO:0000256" key="15">
    <source>
        <dbReference type="SAM" id="MobiDB-lite"/>
    </source>
</evidence>
<dbReference type="InterPro" id="IPR001024">
    <property type="entry name" value="PLAT/LH2_dom"/>
</dbReference>
<dbReference type="GO" id="GO:0034440">
    <property type="term" value="P:lipid oxidation"/>
    <property type="evidence" value="ECO:0007669"/>
    <property type="project" value="InterPro"/>
</dbReference>
<feature type="domain" description="Lipoxygenase" evidence="17">
    <location>
        <begin position="166"/>
        <end position="611"/>
    </location>
</feature>
<dbReference type="InterPro" id="IPR036226">
    <property type="entry name" value="LipOase_C_sf"/>
</dbReference>
<dbReference type="GO" id="GO:0016702">
    <property type="term" value="F:oxidoreductase activity, acting on single donors with incorporation of molecular oxygen, incorporation of two atoms of oxygen"/>
    <property type="evidence" value="ECO:0007669"/>
    <property type="project" value="InterPro"/>
</dbReference>
<evidence type="ECO:0000259" key="16">
    <source>
        <dbReference type="PROSITE" id="PS50095"/>
    </source>
</evidence>
<dbReference type="Gene3D" id="1.20.245.10">
    <property type="entry name" value="Lipoxygenase-1, Domain 5"/>
    <property type="match status" value="1"/>
</dbReference>
<dbReference type="PRINTS" id="PR00087">
    <property type="entry name" value="LIPOXYGENASE"/>
</dbReference>
<keyword evidence="4 13" id="KW-0479">Metal-binding</keyword>
<keyword evidence="10" id="KW-0443">Lipid metabolism</keyword>
<dbReference type="Gramene" id="TRITD5Av1G200190.3">
    <property type="protein sequence ID" value="TRITD5Av1G200190.3"/>
    <property type="gene ID" value="TRITD5Av1G200190"/>
</dbReference>
<dbReference type="InterPro" id="IPR013819">
    <property type="entry name" value="LipOase_C"/>
</dbReference>
<feature type="region of interest" description="Disordered" evidence="15">
    <location>
        <begin position="263"/>
        <end position="386"/>
    </location>
</feature>
<dbReference type="SUPFAM" id="SSF48484">
    <property type="entry name" value="Lipoxigenase"/>
    <property type="match status" value="2"/>
</dbReference>
<dbReference type="Pfam" id="PF00305">
    <property type="entry name" value="Lipoxygenase"/>
    <property type="match status" value="2"/>
</dbReference>
<dbReference type="CDD" id="cd01751">
    <property type="entry name" value="PLAT_LH2"/>
    <property type="match status" value="1"/>
</dbReference>
<evidence type="ECO:0000256" key="6">
    <source>
        <dbReference type="ARBA" id="ARBA00022832"/>
    </source>
</evidence>
<comment type="cofactor">
    <cofactor evidence="1 13">
        <name>Fe cation</name>
        <dbReference type="ChEBI" id="CHEBI:24875"/>
    </cofactor>
</comment>
<keyword evidence="9 13" id="KW-0408">Iron</keyword>
<dbReference type="InterPro" id="IPR042057">
    <property type="entry name" value="Lipoxy_PLAT/LH2"/>
</dbReference>
<evidence type="ECO:0000256" key="5">
    <source>
        <dbReference type="ARBA" id="ARBA00022767"/>
    </source>
</evidence>
<dbReference type="EC" id="1.13.11.-" evidence="14"/>
<evidence type="ECO:0000256" key="13">
    <source>
        <dbReference type="RuleBase" id="RU003974"/>
    </source>
</evidence>
<evidence type="ECO:0000256" key="7">
    <source>
        <dbReference type="ARBA" id="ARBA00022964"/>
    </source>
</evidence>
<proteinExistence type="inferred from homology"/>
<dbReference type="InterPro" id="IPR000907">
    <property type="entry name" value="LipOase"/>
</dbReference>
<comment type="pathway">
    <text evidence="14">Lipid metabolism; oxylipin biosynthesis.</text>
</comment>